<dbReference type="AlphaFoldDB" id="A0A1J9Q5K6"/>
<reference evidence="3 4" key="1">
    <citation type="submission" date="2015-07" db="EMBL/GenBank/DDBJ databases">
        <title>Emmonsia species relationships and genome sequence.</title>
        <authorList>
            <consortium name="The Broad Institute Genomics Platform"/>
            <person name="Cuomo C.A."/>
            <person name="Munoz J.F."/>
            <person name="Imamovic A."/>
            <person name="Priest M.E."/>
            <person name="Young S."/>
            <person name="Clay O.K."/>
            <person name="McEwen J.G."/>
        </authorList>
    </citation>
    <scope>NUCLEOTIDE SEQUENCE [LARGE SCALE GENOMIC DNA]</scope>
    <source>
        <strain evidence="3 4">UAMH 9510</strain>
    </source>
</reference>
<feature type="compositionally biased region" description="Basic and acidic residues" evidence="2">
    <location>
        <begin position="104"/>
        <end position="144"/>
    </location>
</feature>
<comment type="caution">
    <text evidence="3">The sequence shown here is derived from an EMBL/GenBank/DDBJ whole genome shotgun (WGS) entry which is preliminary data.</text>
</comment>
<dbReference type="InterPro" id="IPR004000">
    <property type="entry name" value="Actin"/>
</dbReference>
<dbReference type="InterPro" id="IPR043129">
    <property type="entry name" value="ATPase_NBD"/>
</dbReference>
<dbReference type="VEuPathDB" id="FungiDB:AJ78_08560"/>
<dbReference type="Proteomes" id="UP000182235">
    <property type="component" value="Unassembled WGS sequence"/>
</dbReference>
<evidence type="ECO:0000256" key="2">
    <source>
        <dbReference type="SAM" id="MobiDB-lite"/>
    </source>
</evidence>
<feature type="compositionally biased region" description="Gly residues" evidence="2">
    <location>
        <begin position="674"/>
        <end position="697"/>
    </location>
</feature>
<evidence type="ECO:0000256" key="1">
    <source>
        <dbReference type="RuleBase" id="RU000487"/>
    </source>
</evidence>
<dbReference type="SUPFAM" id="SSF53067">
    <property type="entry name" value="Actin-like ATPase domain"/>
    <property type="match status" value="2"/>
</dbReference>
<feature type="compositionally biased region" description="Acidic residues" evidence="2">
    <location>
        <begin position="163"/>
        <end position="176"/>
    </location>
</feature>
<dbReference type="Gene3D" id="3.30.420.40">
    <property type="match status" value="3"/>
</dbReference>
<feature type="region of interest" description="Disordered" evidence="2">
    <location>
        <begin position="607"/>
        <end position="705"/>
    </location>
</feature>
<dbReference type="EMBL" id="LGRN01000797">
    <property type="protein sequence ID" value="OJD10429.1"/>
    <property type="molecule type" value="Genomic_DNA"/>
</dbReference>
<feature type="compositionally biased region" description="Low complexity" evidence="2">
    <location>
        <begin position="632"/>
        <end position="641"/>
    </location>
</feature>
<feature type="compositionally biased region" description="Low complexity" evidence="2">
    <location>
        <begin position="607"/>
        <end position="620"/>
    </location>
</feature>
<gene>
    <name evidence="3" type="ORF">AJ78_08560</name>
</gene>
<feature type="compositionally biased region" description="Low complexity" evidence="2">
    <location>
        <begin position="76"/>
        <end position="103"/>
    </location>
</feature>
<dbReference type="OrthoDB" id="74201at2759"/>
<dbReference type="STRING" id="1447872.A0A1J9Q5K6"/>
<protein>
    <recommendedName>
        <fullName evidence="5">Actin-like protein arp9</fullName>
    </recommendedName>
</protein>
<feature type="region of interest" description="Disordered" evidence="2">
    <location>
        <begin position="66"/>
        <end position="176"/>
    </location>
</feature>
<evidence type="ECO:0000313" key="3">
    <source>
        <dbReference type="EMBL" id="OJD10429.1"/>
    </source>
</evidence>
<name>A0A1J9Q5K6_9EURO</name>
<proteinExistence type="inferred from homology"/>
<dbReference type="Gene3D" id="3.90.640.60">
    <property type="match status" value="1"/>
</dbReference>
<accession>A0A1J9Q5K6</accession>
<dbReference type="SMART" id="SM00268">
    <property type="entry name" value="ACTIN"/>
    <property type="match status" value="1"/>
</dbReference>
<evidence type="ECO:0000313" key="4">
    <source>
        <dbReference type="Proteomes" id="UP000182235"/>
    </source>
</evidence>
<evidence type="ECO:0008006" key="5">
    <source>
        <dbReference type="Google" id="ProtNLM"/>
    </source>
</evidence>
<organism evidence="3 4">
    <name type="scientific">Emergomyces pasteurianus Ep9510</name>
    <dbReference type="NCBI Taxonomy" id="1447872"/>
    <lineage>
        <taxon>Eukaryota</taxon>
        <taxon>Fungi</taxon>
        <taxon>Dikarya</taxon>
        <taxon>Ascomycota</taxon>
        <taxon>Pezizomycotina</taxon>
        <taxon>Eurotiomycetes</taxon>
        <taxon>Eurotiomycetidae</taxon>
        <taxon>Onygenales</taxon>
        <taxon>Ajellomycetaceae</taxon>
        <taxon>Emergomyces</taxon>
    </lineage>
</organism>
<keyword evidence="4" id="KW-1185">Reference proteome</keyword>
<comment type="similarity">
    <text evidence="1">Belongs to the actin family.</text>
</comment>
<dbReference type="PANTHER" id="PTHR11937">
    <property type="entry name" value="ACTIN"/>
    <property type="match status" value="1"/>
</dbReference>
<dbReference type="Pfam" id="PF00022">
    <property type="entry name" value="Actin"/>
    <property type="match status" value="1"/>
</dbReference>
<sequence>MPAFKDEHILIIAPGSQTTLAQLGLPESFTPAKFRFPTRMFPAEKKGEWEPYKIREKIVKNAAPVTAPAPAPAPACAPASTPAPATVPATTATASDATTTSDAPPKDHDLEGKSDVEMKDATETEKPAEDTKAGDETRGEKPDEATASAAENGQEETIATAEQPEEEQVIYEEDPTSDEGAVYPIRNGEIVEWSCFFALLSHIFKTLSPPFHTPIMFIAQPVWTARDREAITQFVFEKFQTPAFCLMDSALAVCYAYGTANATVIDIGHGKADITAVTDFVVNEHGRGLALPNCGGEAMTDRLEELLGPKGFTRDMCEQLKRSNICEILPANIPLPGSSETASQIPNSSDVLGAASGTIDKDPMKPAPGFAGKGAETANGTVDENDDDSVLDVAAIVSSGNTSEYLARREREKAERAAAKKGAADAATGKPIRLPNYKKEKATFQYHEFVKVEPKDGHTQSTTAQYIRQKRDIEVGIERFLPLTPSETKSKDHCSYSILDTLAAQIHHTILSVPDAPKRSDLWDSFIILGNGSKIKGFPQALIATITQKYVLSPSSGTIFTSELPSQMSTPLPTGGTNTPAHLQNPGPLHHPAAHGVNPLLVAATHANNSTNNPSTPNHLNPHEPSSVNSPAAAAAAAAAQHHQHHHRSTGHSQTPTSIRVLKPPEYFPEWKNQGGGGGTGASVGGPSGAAGAGGAAGSASASSAGMTTNGVGAGAGAGVSSGGHNVGMEEATFLGAQVAAKVVFVIDQGISKGFLSRVEYNETGPTGIHDCSL</sequence>